<dbReference type="EC" id="5.2.1.8" evidence="5"/>
<keyword evidence="3" id="KW-0472">Membrane</keyword>
<reference evidence="5 6" key="1">
    <citation type="submission" date="2018-06" db="EMBL/GenBank/DDBJ databases">
        <authorList>
            <consortium name="Pathogen Informatics"/>
            <person name="Doyle S."/>
        </authorList>
    </citation>
    <scope>NUCLEOTIDE SEQUENCE [LARGE SCALE GENOMIC DNA]</scope>
    <source>
        <strain evidence="5 6">NCTC11872</strain>
    </source>
</reference>
<keyword evidence="4" id="KW-0143">Chaperone</keyword>
<dbReference type="GO" id="GO:0003755">
    <property type="term" value="F:peptidyl-prolyl cis-trans isomerase activity"/>
    <property type="evidence" value="ECO:0007669"/>
    <property type="project" value="UniProtKB-EC"/>
</dbReference>
<evidence type="ECO:0000313" key="6">
    <source>
        <dbReference type="Proteomes" id="UP000249936"/>
    </source>
</evidence>
<dbReference type="Proteomes" id="UP000249936">
    <property type="component" value="Unassembled WGS sequence"/>
</dbReference>
<dbReference type="AlphaFoldDB" id="A0A2X1PLE0"/>
<keyword evidence="5" id="KW-0413">Isomerase</keyword>
<keyword evidence="2" id="KW-1003">Cell membrane</keyword>
<evidence type="ECO:0000256" key="3">
    <source>
        <dbReference type="ARBA" id="ARBA00023136"/>
    </source>
</evidence>
<dbReference type="GO" id="GO:0005886">
    <property type="term" value="C:plasma membrane"/>
    <property type="evidence" value="ECO:0007669"/>
    <property type="project" value="UniProtKB-SubCell"/>
</dbReference>
<sequence length="193" mass="21823">MLFTQYLNQILRMFGMNSEPINVGDYHTIIVRVLDRKAEGVKSLEEAKIDIETFLKRQKAENALNEKAQQAVKKLSENPESKVDGINFSSEQTFTLSENKDPILTNGIFSIAKPESSKALYQVVHNSNGDVVVVALNKVEQGSLSEKELSQFGMQLLRSHQSELQLQLIQGLRERAKIEVNDSFINQDDEVQQ</sequence>
<dbReference type="PANTHER" id="PTHR47529">
    <property type="entry name" value="PEPTIDYL-PROLYL CIS-TRANS ISOMERASE D"/>
    <property type="match status" value="1"/>
</dbReference>
<dbReference type="PANTHER" id="PTHR47529:SF1">
    <property type="entry name" value="PERIPLASMIC CHAPERONE PPID"/>
    <property type="match status" value="1"/>
</dbReference>
<proteinExistence type="predicted"/>
<accession>A0A2X1PLE0</accession>
<comment type="subcellular location">
    <subcellularLocation>
        <location evidence="1">Cell membrane</location>
    </subcellularLocation>
</comment>
<name>A0A2X1PLE0_HAEIF</name>
<evidence type="ECO:0000256" key="2">
    <source>
        <dbReference type="ARBA" id="ARBA00022475"/>
    </source>
</evidence>
<protein>
    <submittedName>
        <fullName evidence="5">Peptidyl-prolyl cis-trans isomerase</fullName>
        <ecNumber evidence="5">5.2.1.8</ecNumber>
    </submittedName>
</protein>
<dbReference type="InterPro" id="IPR052029">
    <property type="entry name" value="PpiD_chaperone"/>
</dbReference>
<organism evidence="5 6">
    <name type="scientific">Haemophilus influenzae</name>
    <dbReference type="NCBI Taxonomy" id="727"/>
    <lineage>
        <taxon>Bacteria</taxon>
        <taxon>Pseudomonadati</taxon>
        <taxon>Pseudomonadota</taxon>
        <taxon>Gammaproteobacteria</taxon>
        <taxon>Pasteurellales</taxon>
        <taxon>Pasteurellaceae</taxon>
        <taxon>Haemophilus</taxon>
    </lineage>
</organism>
<evidence type="ECO:0000256" key="1">
    <source>
        <dbReference type="ARBA" id="ARBA00004236"/>
    </source>
</evidence>
<gene>
    <name evidence="5" type="primary">ppiD_3</name>
    <name evidence="5" type="ORF">NCTC11872_02012</name>
</gene>
<evidence type="ECO:0000256" key="4">
    <source>
        <dbReference type="ARBA" id="ARBA00023186"/>
    </source>
</evidence>
<dbReference type="EMBL" id="UASK01000006">
    <property type="protein sequence ID" value="SPX42381.1"/>
    <property type="molecule type" value="Genomic_DNA"/>
</dbReference>
<evidence type="ECO:0000313" key="5">
    <source>
        <dbReference type="EMBL" id="SPX42381.1"/>
    </source>
</evidence>